<evidence type="ECO:0000313" key="2">
    <source>
        <dbReference type="EMBL" id="CCV02908.1"/>
    </source>
</evidence>
<evidence type="ECO:0000313" key="3">
    <source>
        <dbReference type="Proteomes" id="UP000012062"/>
    </source>
</evidence>
<proteinExistence type="predicted"/>
<evidence type="ECO:0000256" key="1">
    <source>
        <dbReference type="SAM" id="MobiDB-lite"/>
    </source>
</evidence>
<protein>
    <recommendedName>
        <fullName evidence="4">Transposase</fullName>
    </recommendedName>
</protein>
<accession>M5EFG8</accession>
<sequence>MGNAVATARQEGRELTRPAADKVPTPIEIVTAGWAQIRHRAGGPIHGDQEFAGLDFAARCGAKESSNMQPLRPGYSAERRLPRSRRRP</sequence>
<dbReference type="EMBL" id="CAUM01000001">
    <property type="protein sequence ID" value="CCV02908.1"/>
    <property type="molecule type" value="Genomic_DNA"/>
</dbReference>
<evidence type="ECO:0008006" key="4">
    <source>
        <dbReference type="Google" id="ProtNLM"/>
    </source>
</evidence>
<dbReference type="Proteomes" id="UP000012062">
    <property type="component" value="Unassembled WGS sequence"/>
</dbReference>
<dbReference type="AlphaFoldDB" id="M5EFG8"/>
<organism evidence="2 3">
    <name type="scientific">Mesorhizobium metallidurans STM 2683</name>
    <dbReference type="NCBI Taxonomy" id="1297569"/>
    <lineage>
        <taxon>Bacteria</taxon>
        <taxon>Pseudomonadati</taxon>
        <taxon>Pseudomonadota</taxon>
        <taxon>Alphaproteobacteria</taxon>
        <taxon>Hyphomicrobiales</taxon>
        <taxon>Phyllobacteriaceae</taxon>
        <taxon>Mesorhizobium</taxon>
    </lineage>
</organism>
<feature type="region of interest" description="Disordered" evidence="1">
    <location>
        <begin position="63"/>
        <end position="88"/>
    </location>
</feature>
<feature type="compositionally biased region" description="Basic and acidic residues" evidence="1">
    <location>
        <begin position="10"/>
        <end position="20"/>
    </location>
</feature>
<keyword evidence="3" id="KW-1185">Reference proteome</keyword>
<name>M5EFG8_9HYPH</name>
<comment type="caution">
    <text evidence="2">The sequence shown here is derived from an EMBL/GenBank/DDBJ whole genome shotgun (WGS) entry which is preliminary data.</text>
</comment>
<gene>
    <name evidence="2" type="ORF">MESS2_10004</name>
</gene>
<feature type="region of interest" description="Disordered" evidence="1">
    <location>
        <begin position="1"/>
        <end position="23"/>
    </location>
</feature>
<reference evidence="2 3" key="1">
    <citation type="submission" date="2013-02" db="EMBL/GenBank/DDBJ databases">
        <authorList>
            <person name="Genoscope - CEA"/>
        </authorList>
    </citation>
    <scope>NUCLEOTIDE SEQUENCE [LARGE SCALE GENOMIC DNA]</scope>
    <source>
        <strain evidence="2 3">STM 2683</strain>
    </source>
</reference>